<proteinExistence type="predicted"/>
<evidence type="ECO:0000313" key="2">
    <source>
        <dbReference type="EMBL" id="SGY80053.1"/>
    </source>
</evidence>
<protein>
    <submittedName>
        <fullName evidence="2">BQ5605_C008g05294 protein</fullName>
    </submittedName>
</protein>
<evidence type="ECO:0000256" key="1">
    <source>
        <dbReference type="SAM" id="MobiDB-lite"/>
    </source>
</evidence>
<dbReference type="EMBL" id="FQNC01000048">
    <property type="protein sequence ID" value="SGY80053.1"/>
    <property type="molecule type" value="Genomic_DNA"/>
</dbReference>
<keyword evidence="3" id="KW-1185">Reference proteome</keyword>
<evidence type="ECO:0000313" key="3">
    <source>
        <dbReference type="Proteomes" id="UP000249464"/>
    </source>
</evidence>
<organism evidence="2 3">
    <name type="scientific">Microbotryum silenes-dioicae</name>
    <dbReference type="NCBI Taxonomy" id="796604"/>
    <lineage>
        <taxon>Eukaryota</taxon>
        <taxon>Fungi</taxon>
        <taxon>Dikarya</taxon>
        <taxon>Basidiomycota</taxon>
        <taxon>Pucciniomycotina</taxon>
        <taxon>Microbotryomycetes</taxon>
        <taxon>Microbotryales</taxon>
        <taxon>Microbotryaceae</taxon>
        <taxon>Microbotryum</taxon>
    </lineage>
</organism>
<reference evidence="2 3" key="1">
    <citation type="submission" date="2016-11" db="EMBL/GenBank/DDBJ databases">
        <authorList>
            <person name="Jaros S."/>
            <person name="Januszkiewicz K."/>
            <person name="Wedrychowicz H."/>
        </authorList>
    </citation>
    <scope>NUCLEOTIDE SEQUENCE [LARGE SCALE GENOMIC DNA]</scope>
</reference>
<accession>A0A2X0P865</accession>
<dbReference type="AlphaFoldDB" id="A0A2X0P865"/>
<feature type="region of interest" description="Disordered" evidence="1">
    <location>
        <begin position="157"/>
        <end position="176"/>
    </location>
</feature>
<sequence length="203" mass="23797">MNQYLNTSMCRHPLRTNLFTHGSSLKKLSIFQPLQDKPTLSFQQATTLKSWESSDDFLLSKLCGHTSIHSQSRSRRFLCRARHQDFSGRRASQKLAQSIQQQFSMRPVFPIHRLEHAPPATRRLFRQLAFRVPKEKLRWLGSQQHCSKMDVWAELTPKKSRARKGTGQQQKQKQRRISTCRRIGSEYMARNKAFFTQVTHTIN</sequence>
<gene>
    <name evidence="2" type="primary">BQ5605_C008g05294</name>
    <name evidence="2" type="ORF">BQ5605_C008G05294</name>
</gene>
<dbReference type="Proteomes" id="UP000249464">
    <property type="component" value="Unassembled WGS sequence"/>
</dbReference>
<name>A0A2X0P865_9BASI</name>